<dbReference type="Proteomes" id="UP000776276">
    <property type="component" value="Unassembled WGS sequence"/>
</dbReference>
<evidence type="ECO:0000313" key="4">
    <source>
        <dbReference type="EMBL" id="MBU3078458.1"/>
    </source>
</evidence>
<evidence type="ECO:0000259" key="3">
    <source>
        <dbReference type="Pfam" id="PF00080"/>
    </source>
</evidence>
<comment type="caution">
    <text evidence="4">The sequence shown here is derived from an EMBL/GenBank/DDBJ whole genome shotgun (WGS) entry which is preliminary data.</text>
</comment>
<comment type="cofactor">
    <cofactor evidence="1">
        <name>Zn(2+)</name>
        <dbReference type="ChEBI" id="CHEBI:29105"/>
    </cofactor>
    <text evidence="1">Binds 1 zinc ion per subunit.</text>
</comment>
<dbReference type="InterPro" id="IPR024134">
    <property type="entry name" value="SOD_Cu/Zn_/chaperone"/>
</dbReference>
<keyword evidence="1" id="KW-0479">Metal-binding</keyword>
<name>A0ABS6BJH6_9SPHN</name>
<comment type="cofactor">
    <cofactor evidence="1">
        <name>Cu cation</name>
        <dbReference type="ChEBI" id="CHEBI:23378"/>
    </cofactor>
    <text evidence="1">Binds 1 copper ion per subunit.</text>
</comment>
<dbReference type="PANTHER" id="PTHR10003">
    <property type="entry name" value="SUPEROXIDE DISMUTASE CU-ZN -RELATED"/>
    <property type="match status" value="1"/>
</dbReference>
<keyword evidence="2" id="KW-0732">Signal</keyword>
<evidence type="ECO:0000313" key="5">
    <source>
        <dbReference type="Proteomes" id="UP000776276"/>
    </source>
</evidence>
<keyword evidence="5" id="KW-1185">Reference proteome</keyword>
<comment type="similarity">
    <text evidence="1">Belongs to the Cu-Zn superoxide dismutase family.</text>
</comment>
<feature type="signal peptide" evidence="2">
    <location>
        <begin position="1"/>
        <end position="23"/>
    </location>
</feature>
<keyword evidence="1" id="KW-0862">Zinc</keyword>
<dbReference type="InterPro" id="IPR001424">
    <property type="entry name" value="SOD_Cu_Zn_dom"/>
</dbReference>
<dbReference type="CDD" id="cd00305">
    <property type="entry name" value="Cu-Zn_Superoxide_Dismutase"/>
    <property type="match status" value="1"/>
</dbReference>
<accession>A0ABS6BJH6</accession>
<dbReference type="RefSeq" id="WP_216324707.1">
    <property type="nucleotide sequence ID" value="NZ_JAHKRT010000005.1"/>
</dbReference>
<keyword evidence="1" id="KW-0186">Copper</keyword>
<dbReference type="EC" id="1.15.1.1" evidence="1"/>
<feature type="chain" id="PRO_5046858749" description="Superoxide dismutase [Cu-Zn]" evidence="2">
    <location>
        <begin position="24"/>
        <end position="175"/>
    </location>
</feature>
<sequence>MRAHFILMGTIGLALLGQATAMAQGKPGATAVLKDASGASKGTATFTETPAGLTVTVAAAGLPAGAKGFHIHMVGKCEGPEFTTAGGHWNPTSHQHGKDNPAGAHMGDMANLTVAANGAGRMTATIPGGKLSSGASPLLDADGASIMIHADPDDYKTDPSGNSGKRIACGVITAS</sequence>
<comment type="catalytic activity">
    <reaction evidence="1">
        <text>2 superoxide + 2 H(+) = H2O2 + O2</text>
        <dbReference type="Rhea" id="RHEA:20696"/>
        <dbReference type="ChEBI" id="CHEBI:15378"/>
        <dbReference type="ChEBI" id="CHEBI:15379"/>
        <dbReference type="ChEBI" id="CHEBI:16240"/>
        <dbReference type="ChEBI" id="CHEBI:18421"/>
        <dbReference type="EC" id="1.15.1.1"/>
    </reaction>
</comment>
<dbReference type="Pfam" id="PF00080">
    <property type="entry name" value="Sod_Cu"/>
    <property type="match status" value="1"/>
</dbReference>
<feature type="domain" description="Superoxide dismutase copper/zinc binding" evidence="3">
    <location>
        <begin position="41"/>
        <end position="172"/>
    </location>
</feature>
<proteinExistence type="inferred from homology"/>
<evidence type="ECO:0000256" key="1">
    <source>
        <dbReference type="RuleBase" id="RU000393"/>
    </source>
</evidence>
<protein>
    <recommendedName>
        <fullName evidence="1">Superoxide dismutase [Cu-Zn]</fullName>
        <ecNumber evidence="1">1.15.1.1</ecNumber>
    </recommendedName>
</protein>
<gene>
    <name evidence="4" type="ORF">KOF26_11310</name>
</gene>
<dbReference type="EMBL" id="JAHKRT010000005">
    <property type="protein sequence ID" value="MBU3078458.1"/>
    <property type="molecule type" value="Genomic_DNA"/>
</dbReference>
<organism evidence="4 5">
    <name type="scientific">Sphingomonas quercus</name>
    <dbReference type="NCBI Taxonomy" id="2842451"/>
    <lineage>
        <taxon>Bacteria</taxon>
        <taxon>Pseudomonadati</taxon>
        <taxon>Pseudomonadota</taxon>
        <taxon>Alphaproteobacteria</taxon>
        <taxon>Sphingomonadales</taxon>
        <taxon>Sphingomonadaceae</taxon>
        <taxon>Sphingomonas</taxon>
    </lineage>
</organism>
<reference evidence="4 5" key="1">
    <citation type="submission" date="2021-06" db="EMBL/GenBank/DDBJ databases">
        <title>Sphingomonas sp. XMGL2, whole genome shotgun sequencing project.</title>
        <authorList>
            <person name="Zhao G."/>
            <person name="Shen L."/>
        </authorList>
    </citation>
    <scope>NUCLEOTIDE SEQUENCE [LARGE SCALE GENOMIC DNA]</scope>
    <source>
        <strain evidence="4 5">XMGL2</strain>
    </source>
</reference>
<keyword evidence="1" id="KW-0560">Oxidoreductase</keyword>
<dbReference type="InterPro" id="IPR018152">
    <property type="entry name" value="SOD_Cu/Zn_BS"/>
</dbReference>
<comment type="function">
    <text evidence="1">Destroys radicals which are normally produced within the cells and which are toxic to biological systems.</text>
</comment>
<evidence type="ECO:0000256" key="2">
    <source>
        <dbReference type="SAM" id="SignalP"/>
    </source>
</evidence>
<dbReference type="PROSITE" id="PS00332">
    <property type="entry name" value="SOD_CU_ZN_2"/>
    <property type="match status" value="1"/>
</dbReference>